<feature type="transmembrane region" description="Helical" evidence="1">
    <location>
        <begin position="20"/>
        <end position="42"/>
    </location>
</feature>
<feature type="transmembrane region" description="Helical" evidence="1">
    <location>
        <begin position="69"/>
        <end position="89"/>
    </location>
</feature>
<feature type="transmembrane region" description="Helical" evidence="1">
    <location>
        <begin position="145"/>
        <end position="166"/>
    </location>
</feature>
<feature type="transmembrane region" description="Helical" evidence="1">
    <location>
        <begin position="101"/>
        <end position="116"/>
    </location>
</feature>
<keyword evidence="1" id="KW-0472">Membrane</keyword>
<feature type="transmembrane region" description="Helical" evidence="1">
    <location>
        <begin position="335"/>
        <end position="353"/>
    </location>
</feature>
<dbReference type="Proteomes" id="UP000256599">
    <property type="component" value="Unassembled WGS sequence"/>
</dbReference>
<feature type="transmembrane region" description="Helical" evidence="1">
    <location>
        <begin position="360"/>
        <end position="384"/>
    </location>
</feature>
<feature type="transmembrane region" description="Helical" evidence="1">
    <location>
        <begin position="47"/>
        <end position="63"/>
    </location>
</feature>
<keyword evidence="1" id="KW-0812">Transmembrane</keyword>
<evidence type="ECO:0000313" key="2">
    <source>
        <dbReference type="EMBL" id="RDU60134.1"/>
    </source>
</evidence>
<keyword evidence="3" id="KW-1185">Reference proteome</keyword>
<sequence>MFIAYVLECLYALFGKHLYYLFLLNLAPLYIGLIFLVCGLYIHFRSFFALLPIAVLFVGNIYFQNFVQYHSFALPMLLFCAYSMLLFAILAPQKHKKARQILYFCIGFVFFIAILWRHNAIFSVFPAGFVIIYMWLSHRELSRKVFLRAYGGGIFMFALLCLSIALCVPKILTQGIAYPANATFLHQIAAACVPADDVTCFKEEWYAPNKTWEDVKALYEKYPLNADPFNVPWAYDNERPFVHTQLKGLKSQWIKAIVKYPHNFLLHELRFLKAMWIQKPGWIFNAKDIQAKATHPWHISVVEGFPQDERAIRFSPKREYIYDFLYQHRLLFNHLWGVLLSACVMILSFCLCCKRKYRNALLLFSFSAGFAGFFSAIFIVSFTPMNETRYMSPILPLGIMALIGFVSFVCDRLKQN</sequence>
<comment type="caution">
    <text evidence="2">The sequence shown here is derived from an EMBL/GenBank/DDBJ whole genome shotgun (WGS) entry which is preliminary data.</text>
</comment>
<proteinExistence type="predicted"/>
<organism evidence="2 3">
    <name type="scientific">Helicobacter marmotae</name>
    <dbReference type="NCBI Taxonomy" id="152490"/>
    <lineage>
        <taxon>Bacteria</taxon>
        <taxon>Pseudomonadati</taxon>
        <taxon>Campylobacterota</taxon>
        <taxon>Epsilonproteobacteria</taxon>
        <taxon>Campylobacterales</taxon>
        <taxon>Helicobacteraceae</taxon>
        <taxon>Helicobacter</taxon>
    </lineage>
</organism>
<name>A0A3D8I5W0_9HELI</name>
<evidence type="ECO:0008006" key="4">
    <source>
        <dbReference type="Google" id="ProtNLM"/>
    </source>
</evidence>
<keyword evidence="1" id="KW-1133">Transmembrane helix</keyword>
<feature type="transmembrane region" description="Helical" evidence="1">
    <location>
        <begin position="122"/>
        <end position="138"/>
    </location>
</feature>
<evidence type="ECO:0000313" key="3">
    <source>
        <dbReference type="Proteomes" id="UP000256599"/>
    </source>
</evidence>
<reference evidence="2 3" key="1">
    <citation type="submission" date="2018-04" db="EMBL/GenBank/DDBJ databases">
        <title>Novel Campyloabacter and Helicobacter Species and Strains.</title>
        <authorList>
            <person name="Mannion A.J."/>
            <person name="Shen Z."/>
            <person name="Fox J.G."/>
        </authorList>
    </citation>
    <scope>NUCLEOTIDE SEQUENCE [LARGE SCALE GENOMIC DNA]</scope>
    <source>
        <strain evidence="2 3">MIT 98-6070</strain>
    </source>
</reference>
<dbReference type="EMBL" id="NXLR01000005">
    <property type="protein sequence ID" value="RDU60134.1"/>
    <property type="molecule type" value="Genomic_DNA"/>
</dbReference>
<dbReference type="RefSeq" id="WP_104699882.1">
    <property type="nucleotide sequence ID" value="NZ_FZPP01000016.1"/>
</dbReference>
<accession>A0A3D8I5W0</accession>
<protein>
    <recommendedName>
        <fullName evidence="4">Glycosyltransferase RgtA/B/C/D-like domain-containing protein</fullName>
    </recommendedName>
</protein>
<evidence type="ECO:0000256" key="1">
    <source>
        <dbReference type="SAM" id="Phobius"/>
    </source>
</evidence>
<dbReference type="AlphaFoldDB" id="A0A3D8I5W0"/>
<feature type="transmembrane region" description="Helical" evidence="1">
    <location>
        <begin position="390"/>
        <end position="410"/>
    </location>
</feature>
<gene>
    <name evidence="2" type="ORF">CQA63_04070</name>
</gene>